<protein>
    <submittedName>
        <fullName evidence="4">Gluconolactonase</fullName>
    </submittedName>
</protein>
<feature type="binding site" evidence="2">
    <location>
        <position position="178"/>
    </location>
    <ligand>
        <name>a divalent metal cation</name>
        <dbReference type="ChEBI" id="CHEBI:60240"/>
    </ligand>
</feature>
<organism evidence="4 5">
    <name type="scientific">Pseudorhodoferax soli</name>
    <dbReference type="NCBI Taxonomy" id="545864"/>
    <lineage>
        <taxon>Bacteria</taxon>
        <taxon>Pseudomonadati</taxon>
        <taxon>Pseudomonadota</taxon>
        <taxon>Betaproteobacteria</taxon>
        <taxon>Burkholderiales</taxon>
        <taxon>Comamonadaceae</taxon>
    </lineage>
</organism>
<comment type="caution">
    <text evidence="4">The sequence shown here is derived from an EMBL/GenBank/DDBJ whole genome shotgun (WGS) entry which is preliminary data.</text>
</comment>
<feature type="binding site" evidence="2">
    <location>
        <position position="129"/>
    </location>
    <ligand>
        <name>substrate</name>
    </ligand>
</feature>
<dbReference type="Pfam" id="PF08450">
    <property type="entry name" value="SGL"/>
    <property type="match status" value="1"/>
</dbReference>
<evidence type="ECO:0000256" key="2">
    <source>
        <dbReference type="PIRSR" id="PIRSR605511-2"/>
    </source>
</evidence>
<dbReference type="AlphaFoldDB" id="A0A368XAM0"/>
<dbReference type="EMBL" id="QPJK01000014">
    <property type="protein sequence ID" value="RCW64759.1"/>
    <property type="molecule type" value="Genomic_DNA"/>
</dbReference>
<dbReference type="InterPro" id="IPR051262">
    <property type="entry name" value="SMP-30/CGR1_Lactonase"/>
</dbReference>
<dbReference type="GO" id="GO:0046872">
    <property type="term" value="F:metal ion binding"/>
    <property type="evidence" value="ECO:0007669"/>
    <property type="project" value="UniProtKB-KW"/>
</dbReference>
<dbReference type="InterPro" id="IPR011042">
    <property type="entry name" value="6-blade_b-propeller_TolB-like"/>
</dbReference>
<dbReference type="Proteomes" id="UP000252884">
    <property type="component" value="Unassembled WGS sequence"/>
</dbReference>
<feature type="domain" description="SMP-30/Gluconolactonase/LRE-like region" evidence="3">
    <location>
        <begin position="20"/>
        <end position="291"/>
    </location>
</feature>
<sequence length="311" mass="33036">MNKDNTMKLQAEVIATGLRFPEGPVALPDGSVLVVEIEGARLLRIQAGRTPQVVAELGGGPNGAALGPDGHCYVCNNGGFSWRTDAGFTRPTGPKAGYAGGAIQRVDLASGAVETLYTHCDGAPLHGPNDLVFDGQGGFWFTDFGKFFEDRYLRGGVFYARTDGSLVRRVAHPVLTPNGIGLSPDGRTLYVAETETSRLWAYPVEAPGQLGMEAWPSPNGGRLLHGLPGYQRFDSLAVEESGNICVATLVRGGIHVFSPAGALLEFHEAPEGYCTNICFGGPDRRTAFITLSGTGQLLAARWPRPGLALMH</sequence>
<feature type="binding site" evidence="2">
    <location>
        <position position="234"/>
    </location>
    <ligand>
        <name>a divalent metal cation</name>
        <dbReference type="ChEBI" id="CHEBI:60240"/>
    </ligand>
</feature>
<gene>
    <name evidence="4" type="ORF">DES41_11471</name>
</gene>
<name>A0A368XAM0_9BURK</name>
<evidence type="ECO:0000256" key="1">
    <source>
        <dbReference type="PIRSR" id="PIRSR605511-1"/>
    </source>
</evidence>
<proteinExistence type="predicted"/>
<accession>A0A368XAM0</accession>
<dbReference type="InterPro" id="IPR005511">
    <property type="entry name" value="SMP-30"/>
</dbReference>
<dbReference type="Gene3D" id="2.120.10.30">
    <property type="entry name" value="TolB, C-terminal domain"/>
    <property type="match status" value="1"/>
</dbReference>
<dbReference type="PANTHER" id="PTHR47572:SF5">
    <property type="entry name" value="BLR2277 PROTEIN"/>
    <property type="match status" value="1"/>
</dbReference>
<feature type="active site" description="Proton donor/acceptor" evidence="1">
    <location>
        <position position="234"/>
    </location>
</feature>
<dbReference type="SUPFAM" id="SSF63829">
    <property type="entry name" value="Calcium-dependent phosphotriesterase"/>
    <property type="match status" value="1"/>
</dbReference>
<evidence type="ECO:0000313" key="4">
    <source>
        <dbReference type="EMBL" id="RCW64759.1"/>
    </source>
</evidence>
<dbReference type="InterPro" id="IPR013658">
    <property type="entry name" value="SGL"/>
</dbReference>
<dbReference type="PRINTS" id="PR01790">
    <property type="entry name" value="SMP30FAMILY"/>
</dbReference>
<keyword evidence="2" id="KW-0862">Zinc</keyword>
<comment type="cofactor">
    <cofactor evidence="2">
        <name>Zn(2+)</name>
        <dbReference type="ChEBI" id="CHEBI:29105"/>
    </cofactor>
    <text evidence="2">Binds 1 divalent metal cation per subunit.</text>
</comment>
<keyword evidence="2" id="KW-0479">Metal-binding</keyword>
<dbReference type="PANTHER" id="PTHR47572">
    <property type="entry name" value="LIPOPROTEIN-RELATED"/>
    <property type="match status" value="1"/>
</dbReference>
<evidence type="ECO:0000259" key="3">
    <source>
        <dbReference type="Pfam" id="PF08450"/>
    </source>
</evidence>
<evidence type="ECO:0000313" key="5">
    <source>
        <dbReference type="Proteomes" id="UP000252884"/>
    </source>
</evidence>
<reference evidence="4 5" key="1">
    <citation type="submission" date="2018-07" db="EMBL/GenBank/DDBJ databases">
        <title>Genomic Encyclopedia of Type Strains, Phase IV (KMG-IV): sequencing the most valuable type-strain genomes for metagenomic binning, comparative biology and taxonomic classification.</title>
        <authorList>
            <person name="Goeker M."/>
        </authorList>
    </citation>
    <scope>NUCLEOTIDE SEQUENCE [LARGE SCALE GENOMIC DNA]</scope>
    <source>
        <strain evidence="4 5">DSM 21634</strain>
    </source>
</reference>
<keyword evidence="5" id="KW-1185">Reference proteome</keyword>